<dbReference type="AlphaFoldDB" id="A0A149S1T6"/>
<accession>A0A149S1T6</accession>
<sequence>MDVFSGFRDFRSPAFQPFKQAPPVCKKALHSELKCRIEKSTTIFSIQFIRFGDRWDYVLRASRKRGLKRIWALANSLK</sequence>
<gene>
    <name evidence="1" type="ORF">AD934_02915</name>
</gene>
<protein>
    <submittedName>
        <fullName evidence="1">Uncharacterized protein</fullName>
    </submittedName>
</protein>
<dbReference type="EMBL" id="LHZG01000129">
    <property type="protein sequence ID" value="KXV20689.1"/>
    <property type="molecule type" value="Genomic_DNA"/>
</dbReference>
<name>A0A149S1T6_GLUOY</name>
<dbReference type="PATRIC" id="fig|442.8.peg.236"/>
<dbReference type="Proteomes" id="UP000075655">
    <property type="component" value="Unassembled WGS sequence"/>
</dbReference>
<organism evidence="1 2">
    <name type="scientific">Gluconobacter oxydans</name>
    <name type="common">Gluconobacter suboxydans</name>
    <dbReference type="NCBI Taxonomy" id="442"/>
    <lineage>
        <taxon>Bacteria</taxon>
        <taxon>Pseudomonadati</taxon>
        <taxon>Pseudomonadota</taxon>
        <taxon>Alphaproteobacteria</taxon>
        <taxon>Acetobacterales</taxon>
        <taxon>Acetobacteraceae</taxon>
        <taxon>Gluconobacter</taxon>
    </lineage>
</organism>
<evidence type="ECO:0000313" key="2">
    <source>
        <dbReference type="Proteomes" id="UP000075655"/>
    </source>
</evidence>
<evidence type="ECO:0000313" key="1">
    <source>
        <dbReference type="EMBL" id="KXV20689.1"/>
    </source>
</evidence>
<comment type="caution">
    <text evidence="1">The sequence shown here is derived from an EMBL/GenBank/DDBJ whole genome shotgun (WGS) entry which is preliminary data.</text>
</comment>
<proteinExistence type="predicted"/>
<reference evidence="1 2" key="1">
    <citation type="submission" date="2015-06" db="EMBL/GenBank/DDBJ databases">
        <title>Improved classification and identification of acetic acid bacteria using matrix-assisted laser desorption/ionization time-of-flight mass spectrometry; Gluconobacter nephelii and Gluconobacter uchimurae are later heterotypic synonyms of Gluconobacter japonicus and Gluconobacter oxydans, respectively.</title>
        <authorList>
            <person name="Li L."/>
            <person name="Cleenwerck I."/>
            <person name="De Vuyst L."/>
            <person name="Vandamme P."/>
        </authorList>
    </citation>
    <scope>NUCLEOTIDE SEQUENCE [LARGE SCALE GENOMIC DNA]</scope>
    <source>
        <strain evidence="1 2">LMG 1676</strain>
    </source>
</reference>